<accession>A0AA38LBT8</accession>
<comment type="similarity">
    <text evidence="1">Belongs to the ATP-dependent AMP-binding enzyme family.</text>
</comment>
<dbReference type="AlphaFoldDB" id="A0AA38LBT8"/>
<proteinExistence type="inferred from homology"/>
<keyword evidence="4" id="KW-1185">Reference proteome</keyword>
<dbReference type="SUPFAM" id="SSF56801">
    <property type="entry name" value="Acetyl-CoA synthetase-like"/>
    <property type="match status" value="1"/>
</dbReference>
<evidence type="ECO:0000259" key="2">
    <source>
        <dbReference type="Pfam" id="PF00501"/>
    </source>
</evidence>
<dbReference type="GO" id="GO:0006631">
    <property type="term" value="P:fatty acid metabolic process"/>
    <property type="evidence" value="ECO:0007669"/>
    <property type="project" value="TreeGrafter"/>
</dbReference>
<dbReference type="Proteomes" id="UP000824469">
    <property type="component" value="Unassembled WGS sequence"/>
</dbReference>
<dbReference type="Pfam" id="PF00501">
    <property type="entry name" value="AMP-binding"/>
    <property type="match status" value="1"/>
</dbReference>
<sequence length="240" mass="26095">MGLGAQRKVAVTAAQKSYSYSQLLVSAWQISSILKAGHFPSATVGQHTEDGCSEKTKDGISEFKNTINRRNDLNGARIGIIAKPSAEFVAGMWATWISGAVAVPLALSYPQAELLHVMNDAGVSVVMGTEEYQELLEEIAEKSSAQFYLLPSVPNLLLNDSSETSGAENDPSGNLFKHILEEVEKSALGEGDEPALIVYTSGTTDGKMRKRREKETGRNYISNSRMTTVARCDSNYRTLQ</sequence>
<gene>
    <name evidence="3" type="ORF">KI387_023529</name>
</gene>
<evidence type="ECO:0000313" key="4">
    <source>
        <dbReference type="Proteomes" id="UP000824469"/>
    </source>
</evidence>
<feature type="domain" description="AMP-dependent synthetase/ligase" evidence="2">
    <location>
        <begin position="74"/>
        <end position="204"/>
    </location>
</feature>
<name>A0AA38LBT8_TAXCH</name>
<dbReference type="PANTHER" id="PTHR43201:SF8">
    <property type="entry name" value="ACYL-COA SYNTHETASE FAMILY MEMBER 3"/>
    <property type="match status" value="1"/>
</dbReference>
<dbReference type="GO" id="GO:0031956">
    <property type="term" value="F:medium-chain fatty acid-CoA ligase activity"/>
    <property type="evidence" value="ECO:0007669"/>
    <property type="project" value="TreeGrafter"/>
</dbReference>
<dbReference type="Gene3D" id="3.40.50.12780">
    <property type="entry name" value="N-terminal domain of ligase-like"/>
    <property type="match status" value="1"/>
</dbReference>
<dbReference type="InterPro" id="IPR000873">
    <property type="entry name" value="AMP-dep_synth/lig_dom"/>
</dbReference>
<dbReference type="PANTHER" id="PTHR43201">
    <property type="entry name" value="ACYL-COA SYNTHETASE"/>
    <property type="match status" value="1"/>
</dbReference>
<reference evidence="3 4" key="1">
    <citation type="journal article" date="2021" name="Nat. Plants">
        <title>The Taxus genome provides insights into paclitaxel biosynthesis.</title>
        <authorList>
            <person name="Xiong X."/>
            <person name="Gou J."/>
            <person name="Liao Q."/>
            <person name="Li Y."/>
            <person name="Zhou Q."/>
            <person name="Bi G."/>
            <person name="Li C."/>
            <person name="Du R."/>
            <person name="Wang X."/>
            <person name="Sun T."/>
            <person name="Guo L."/>
            <person name="Liang H."/>
            <person name="Lu P."/>
            <person name="Wu Y."/>
            <person name="Zhang Z."/>
            <person name="Ro D.K."/>
            <person name="Shang Y."/>
            <person name="Huang S."/>
            <person name="Yan J."/>
        </authorList>
    </citation>
    <scope>NUCLEOTIDE SEQUENCE [LARGE SCALE GENOMIC DNA]</scope>
    <source>
        <strain evidence="3">Ta-2019</strain>
    </source>
</reference>
<dbReference type="EMBL" id="JAHRHJ020000005">
    <property type="protein sequence ID" value="KAH9314902.1"/>
    <property type="molecule type" value="Genomic_DNA"/>
</dbReference>
<evidence type="ECO:0000313" key="3">
    <source>
        <dbReference type="EMBL" id="KAH9314902.1"/>
    </source>
</evidence>
<evidence type="ECO:0000256" key="1">
    <source>
        <dbReference type="ARBA" id="ARBA00006432"/>
    </source>
</evidence>
<organism evidence="3 4">
    <name type="scientific">Taxus chinensis</name>
    <name type="common">Chinese yew</name>
    <name type="synonym">Taxus wallichiana var. chinensis</name>
    <dbReference type="NCBI Taxonomy" id="29808"/>
    <lineage>
        <taxon>Eukaryota</taxon>
        <taxon>Viridiplantae</taxon>
        <taxon>Streptophyta</taxon>
        <taxon>Embryophyta</taxon>
        <taxon>Tracheophyta</taxon>
        <taxon>Spermatophyta</taxon>
        <taxon>Pinopsida</taxon>
        <taxon>Pinidae</taxon>
        <taxon>Conifers II</taxon>
        <taxon>Cupressales</taxon>
        <taxon>Taxaceae</taxon>
        <taxon>Taxus</taxon>
    </lineage>
</organism>
<comment type="caution">
    <text evidence="3">The sequence shown here is derived from an EMBL/GenBank/DDBJ whole genome shotgun (WGS) entry which is preliminary data.</text>
</comment>
<dbReference type="OMA" id="MIKATTH"/>
<protein>
    <recommendedName>
        <fullName evidence="2">AMP-dependent synthetase/ligase domain-containing protein</fullName>
    </recommendedName>
</protein>
<dbReference type="InterPro" id="IPR042099">
    <property type="entry name" value="ANL_N_sf"/>
</dbReference>